<evidence type="ECO:0000313" key="2">
    <source>
        <dbReference type="EMBL" id="PHM60035.1"/>
    </source>
</evidence>
<keyword evidence="4" id="KW-1185">Reference proteome</keyword>
<evidence type="ECO:0000256" key="1">
    <source>
        <dbReference type="SAM" id="MobiDB-lite"/>
    </source>
</evidence>
<dbReference type="EMBL" id="NJAK01000002">
    <property type="protein sequence ID" value="PHM60035.1"/>
    <property type="molecule type" value="Genomic_DNA"/>
</dbReference>
<proteinExistence type="predicted"/>
<comment type="caution">
    <text evidence="3">The sequence shown here is derived from an EMBL/GenBank/DDBJ whole genome shotgun (WGS) entry which is preliminary data.</text>
</comment>
<gene>
    <name evidence="3" type="ORF">Xish_00015</name>
    <name evidence="2" type="ORF">Xish_03178</name>
</gene>
<evidence type="ECO:0000313" key="4">
    <source>
        <dbReference type="Proteomes" id="UP000222168"/>
    </source>
</evidence>
<organism evidence="3 4">
    <name type="scientific">Xenorhabdus ishibashii</name>
    <dbReference type="NCBI Taxonomy" id="1034471"/>
    <lineage>
        <taxon>Bacteria</taxon>
        <taxon>Pseudomonadati</taxon>
        <taxon>Pseudomonadota</taxon>
        <taxon>Gammaproteobacteria</taxon>
        <taxon>Enterobacterales</taxon>
        <taxon>Morganellaceae</taxon>
        <taxon>Xenorhabdus</taxon>
    </lineage>
</organism>
<accession>A0A2D0KBQ7</accession>
<feature type="region of interest" description="Disordered" evidence="1">
    <location>
        <begin position="1"/>
        <end position="23"/>
    </location>
</feature>
<reference evidence="3 4" key="1">
    <citation type="journal article" date="2017" name="Nat. Microbiol.">
        <title>Natural product diversity associated with the nematode symbionts Photorhabdus and Xenorhabdus.</title>
        <authorList>
            <person name="Tobias N.J."/>
            <person name="Wolff H."/>
            <person name="Djahanschiri B."/>
            <person name="Grundmann F."/>
            <person name="Kronenwerth M."/>
            <person name="Shi Y.M."/>
            <person name="Simonyi S."/>
            <person name="Grun P."/>
            <person name="Shapiro-Ilan D."/>
            <person name="Pidot S.J."/>
            <person name="Stinear T.P."/>
            <person name="Ebersberger I."/>
            <person name="Bode H.B."/>
        </authorList>
    </citation>
    <scope>NUCLEOTIDE SEQUENCE [LARGE SCALE GENOMIC DNA]</scope>
    <source>
        <strain evidence="3 4">DSM 22670</strain>
    </source>
</reference>
<name>A0A2D0KBQ7_9GAMM</name>
<sequence>MSGHKALSVPPKRGNQRPNIEQLTSSRGKINYRNSFSLRSPVTEVINSVTSKNTVVLTLAGHSEKLFAQFQSEKYFADGYANIFGHLSNSLISPLTVRLAFGRSLGGSPIISGWLLNPLISNRTANMQSGHNMRVSFSDAQTLQSSFSGVQKEKDSTANATLWDHASLRHEINQLVNYYDYFESVNQVKDIHSVNHRTYCRSVSYCSMPRDCNSLRIILFIHADTEASPSWANAAFIPCSRDGSTLNAICLFPFPDILMVDTWFTPVYIGLIHQVYDKCRPKTTTPRSATTLSRRLTKNVKESYAMDTPQHNQTRLKFTFLIASGTQRLVDIHPARLITVLADSEVEARLLAGMSSLIFVSRQAWDIGIDTPFNCSDMSTVQGVNHA</sequence>
<dbReference type="AlphaFoldDB" id="A0A2D0KBQ7"/>
<dbReference type="EMBL" id="NJAK01000001">
    <property type="protein sequence ID" value="PHM60909.1"/>
    <property type="molecule type" value="Genomic_DNA"/>
</dbReference>
<dbReference type="Proteomes" id="UP000222168">
    <property type="component" value="Unassembled WGS sequence"/>
</dbReference>
<protein>
    <submittedName>
        <fullName evidence="3">Uncharacterized protein</fullName>
    </submittedName>
</protein>
<evidence type="ECO:0000313" key="3">
    <source>
        <dbReference type="EMBL" id="PHM60909.1"/>
    </source>
</evidence>